<evidence type="ECO:0000313" key="5">
    <source>
        <dbReference type="Proteomes" id="UP001595455"/>
    </source>
</evidence>
<feature type="domain" description="DUF6985" evidence="1">
    <location>
        <begin position="3"/>
        <end position="127"/>
    </location>
</feature>
<proteinExistence type="predicted"/>
<evidence type="ECO:0000259" key="1">
    <source>
        <dbReference type="Pfam" id="PF22481"/>
    </source>
</evidence>
<keyword evidence="5" id="KW-1185">Reference proteome</keyword>
<evidence type="ECO:0000313" key="3">
    <source>
        <dbReference type="EMBL" id="RFC84037.1"/>
    </source>
</evidence>
<evidence type="ECO:0000313" key="4">
    <source>
        <dbReference type="Proteomes" id="UP000240957"/>
    </source>
</evidence>
<accession>A0A371YRD1</accession>
<dbReference type="Pfam" id="PF22481">
    <property type="entry name" value="DUF6985"/>
    <property type="match status" value="1"/>
</dbReference>
<reference evidence="2" key="4">
    <citation type="submission" date="2024-09" db="EMBL/GenBank/DDBJ databases">
        <authorList>
            <person name="Sun Q."/>
            <person name="Mori K."/>
        </authorList>
    </citation>
    <scope>NUCLEOTIDE SEQUENCE</scope>
    <source>
        <strain evidence="2">KCTC 62575</strain>
    </source>
</reference>
<gene>
    <name evidence="2" type="ORF">ACFODO_06760</name>
    <name evidence="3" type="ORF">C9E89_008570</name>
</gene>
<dbReference type="AlphaFoldDB" id="A0A371YRD1"/>
<reference evidence="2" key="1">
    <citation type="journal article" date="2014" name="Int. J. Syst. Evol. Microbiol.">
        <title>Complete genome of a new Firmicutes species belonging to the dominant human colonic microbiota ('Ruminococcus bicirculans') reveals two chromosomes and a selective capacity to utilize plant glucans.</title>
        <authorList>
            <consortium name="NISC Comparative Sequencing Program"/>
            <person name="Wegmann U."/>
            <person name="Louis P."/>
            <person name="Goesmann A."/>
            <person name="Henrissat B."/>
            <person name="Duncan S.H."/>
            <person name="Flint H.J."/>
        </authorList>
    </citation>
    <scope>NUCLEOTIDE SEQUENCE</scope>
    <source>
        <strain evidence="2">KCTC 62575</strain>
    </source>
</reference>
<comment type="caution">
    <text evidence="3">The sequence shown here is derived from an EMBL/GenBank/DDBJ whole genome shotgun (WGS) entry which is preliminary data.</text>
</comment>
<dbReference type="Proteomes" id="UP000240957">
    <property type="component" value="Unassembled WGS sequence"/>
</dbReference>
<protein>
    <submittedName>
        <fullName evidence="2">DUF6985 domain-containing protein</fullName>
    </submittedName>
</protein>
<dbReference type="Proteomes" id="UP001595455">
    <property type="component" value="Unassembled WGS sequence"/>
</dbReference>
<organism evidence="3 4">
    <name type="scientific">Acinetobacter sichuanensis</name>
    <dbReference type="NCBI Taxonomy" id="2136183"/>
    <lineage>
        <taxon>Bacteria</taxon>
        <taxon>Pseudomonadati</taxon>
        <taxon>Pseudomonadota</taxon>
        <taxon>Gammaproteobacteria</taxon>
        <taxon>Moraxellales</taxon>
        <taxon>Moraxellaceae</taxon>
        <taxon>Acinetobacter</taxon>
    </lineage>
</organism>
<reference evidence="3 4" key="2">
    <citation type="submission" date="2018-08" db="EMBL/GenBank/DDBJ databases">
        <title>The draft genome of Acinetobacter sichuanensis strain WCHAc060041.</title>
        <authorList>
            <person name="Qin J."/>
            <person name="Feng Y."/>
            <person name="Zong Z."/>
        </authorList>
    </citation>
    <scope>NUCLEOTIDE SEQUENCE [LARGE SCALE GENOMIC DNA]</scope>
    <source>
        <strain evidence="3 4">WCHAc060041</strain>
    </source>
</reference>
<dbReference type="EMBL" id="JBHRSF010000014">
    <property type="protein sequence ID" value="MFC2994973.1"/>
    <property type="molecule type" value="Genomic_DNA"/>
</dbReference>
<sequence>MKYRGYWLGDLTLSSFSEKAEVIVRAKRTGILPEQIDAMQLLLDMQDQIKQQATDAMFTLHEDIELMYENLQATEDIWKFLKLFQIEITDQHYYGEKDNNIAILLIFQSLWESEFCPAIEIKNGQCVAVLSGT</sequence>
<evidence type="ECO:0000313" key="2">
    <source>
        <dbReference type="EMBL" id="MFC2994973.1"/>
    </source>
</evidence>
<dbReference type="EMBL" id="PYIX02000010">
    <property type="protein sequence ID" value="RFC84037.1"/>
    <property type="molecule type" value="Genomic_DNA"/>
</dbReference>
<reference evidence="5" key="3">
    <citation type="journal article" date="2019" name="Int. J. Syst. Evol. Microbiol.">
        <title>The Global Catalogue of Microorganisms (GCM) 10K type strain sequencing project: providing services to taxonomists for standard genome sequencing and annotation.</title>
        <authorList>
            <consortium name="The Broad Institute Genomics Platform"/>
            <consortium name="The Broad Institute Genome Sequencing Center for Infectious Disease"/>
            <person name="Wu L."/>
            <person name="Ma J."/>
        </authorList>
    </citation>
    <scope>NUCLEOTIDE SEQUENCE [LARGE SCALE GENOMIC DNA]</scope>
    <source>
        <strain evidence="5">KCTC 62575</strain>
    </source>
</reference>
<dbReference type="InterPro" id="IPR054254">
    <property type="entry name" value="DUF6985"/>
</dbReference>
<name>A0A371YRD1_9GAMM</name>